<evidence type="ECO:0000256" key="1">
    <source>
        <dbReference type="SAM" id="MobiDB-lite"/>
    </source>
</evidence>
<feature type="region of interest" description="Disordered" evidence="1">
    <location>
        <begin position="1"/>
        <end position="22"/>
    </location>
</feature>
<gene>
    <name evidence="2" type="ORF">L2740_14160</name>
</gene>
<name>A0A9X1ZCF3_9GAMM</name>
<dbReference type="RefSeq" id="WP_248950790.1">
    <property type="nucleotide sequence ID" value="NZ_JAKILB010000008.1"/>
</dbReference>
<protein>
    <submittedName>
        <fullName evidence="2">Uncharacterized protein</fullName>
    </submittedName>
</protein>
<organism evidence="2 3">
    <name type="scientific">Shewanella pneumatophori</name>
    <dbReference type="NCBI Taxonomy" id="314092"/>
    <lineage>
        <taxon>Bacteria</taxon>
        <taxon>Pseudomonadati</taxon>
        <taxon>Pseudomonadota</taxon>
        <taxon>Gammaproteobacteria</taxon>
        <taxon>Alteromonadales</taxon>
        <taxon>Shewanellaceae</taxon>
        <taxon>Shewanella</taxon>
    </lineage>
</organism>
<dbReference type="AlphaFoldDB" id="A0A9X1ZCF3"/>
<accession>A0A9X1ZCF3</accession>
<evidence type="ECO:0000313" key="3">
    <source>
        <dbReference type="Proteomes" id="UP001139293"/>
    </source>
</evidence>
<dbReference type="EMBL" id="JAKILB010000008">
    <property type="protein sequence ID" value="MCL1139689.1"/>
    <property type="molecule type" value="Genomic_DNA"/>
</dbReference>
<evidence type="ECO:0000313" key="2">
    <source>
        <dbReference type="EMBL" id="MCL1139689.1"/>
    </source>
</evidence>
<dbReference type="Proteomes" id="UP001139293">
    <property type="component" value="Unassembled WGS sequence"/>
</dbReference>
<proteinExistence type="predicted"/>
<comment type="caution">
    <text evidence="2">The sequence shown here is derived from an EMBL/GenBank/DDBJ whole genome shotgun (WGS) entry which is preliminary data.</text>
</comment>
<keyword evidence="3" id="KW-1185">Reference proteome</keyword>
<reference evidence="2" key="1">
    <citation type="submission" date="2022-01" db="EMBL/GenBank/DDBJ databases">
        <title>Whole genome-based taxonomy of the Shewanellaceae.</title>
        <authorList>
            <person name="Martin-Rodriguez A.J."/>
        </authorList>
    </citation>
    <scope>NUCLEOTIDE SEQUENCE</scope>
    <source>
        <strain evidence="2">KCTC 23973</strain>
    </source>
</reference>
<sequence length="45" mass="5431">MRKKAINNVAARRRSQLKTRHQKVLGRQKQFFVFIKPSEDNFFNP</sequence>